<accession>A0A1V4H740</accession>
<protein>
    <submittedName>
        <fullName evidence="1">Uncharacterized protein</fullName>
    </submittedName>
</protein>
<sequence>MILQRYQEQDQNGMSISVQDMAMRMWTGKLVQNGDNHIPYTPKIRPNAISLRYFGTEHGSELALLPGAIHLTGGSRESLKLSFRHLVRL</sequence>
<gene>
    <name evidence="1" type="ORF">BC351_14570</name>
</gene>
<dbReference type="Proteomes" id="UP000190626">
    <property type="component" value="Unassembled WGS sequence"/>
</dbReference>
<evidence type="ECO:0000313" key="2">
    <source>
        <dbReference type="Proteomes" id="UP000190626"/>
    </source>
</evidence>
<evidence type="ECO:0000313" key="1">
    <source>
        <dbReference type="EMBL" id="OPH46705.1"/>
    </source>
</evidence>
<name>A0A1V4H740_9BACL</name>
<dbReference type="EMBL" id="MBTG01000073">
    <property type="protein sequence ID" value="OPH46705.1"/>
    <property type="molecule type" value="Genomic_DNA"/>
</dbReference>
<reference evidence="2" key="1">
    <citation type="submission" date="2016-07" db="EMBL/GenBank/DDBJ databases">
        <authorList>
            <person name="Florea S."/>
            <person name="Webb J.S."/>
            <person name="Jaromczyk J."/>
            <person name="Schardl C.L."/>
        </authorList>
    </citation>
    <scope>NUCLEOTIDE SEQUENCE [LARGE SCALE GENOMIC DNA]</scope>
    <source>
        <strain evidence="2">CY1</strain>
    </source>
</reference>
<dbReference type="AlphaFoldDB" id="A0A1V4H740"/>
<comment type="caution">
    <text evidence="1">The sequence shown here is derived from an EMBL/GenBank/DDBJ whole genome shotgun (WGS) entry which is preliminary data.</text>
</comment>
<keyword evidence="2" id="KW-1185">Reference proteome</keyword>
<proteinExistence type="predicted"/>
<organism evidence="1 2">
    <name type="scientific">Paenibacillus ferrarius</name>
    <dbReference type="NCBI Taxonomy" id="1469647"/>
    <lineage>
        <taxon>Bacteria</taxon>
        <taxon>Bacillati</taxon>
        <taxon>Bacillota</taxon>
        <taxon>Bacilli</taxon>
        <taxon>Bacillales</taxon>
        <taxon>Paenibacillaceae</taxon>
        <taxon>Paenibacillus</taxon>
    </lineage>
</organism>